<keyword evidence="3" id="KW-0813">Transport</keyword>
<dbReference type="InterPro" id="IPR013057">
    <property type="entry name" value="AA_transpt_TM"/>
</dbReference>
<gene>
    <name evidence="8" type="ORF">RND81_12G024500</name>
</gene>
<feature type="transmembrane region" description="Helical" evidence="6">
    <location>
        <begin position="270"/>
        <end position="294"/>
    </location>
</feature>
<evidence type="ECO:0000256" key="6">
    <source>
        <dbReference type="SAM" id="Phobius"/>
    </source>
</evidence>
<evidence type="ECO:0000259" key="7">
    <source>
        <dbReference type="Pfam" id="PF01490"/>
    </source>
</evidence>
<dbReference type="AlphaFoldDB" id="A0AAW1H2I6"/>
<comment type="subcellular location">
    <subcellularLocation>
        <location evidence="1">Membrane</location>
        <topology evidence="1">Multi-pass membrane protein</topology>
    </subcellularLocation>
</comment>
<evidence type="ECO:0000256" key="4">
    <source>
        <dbReference type="ARBA" id="ARBA00022989"/>
    </source>
</evidence>
<accession>A0AAW1H2I6</accession>
<feature type="transmembrane region" description="Helical" evidence="6">
    <location>
        <begin position="60"/>
        <end position="78"/>
    </location>
</feature>
<protein>
    <recommendedName>
        <fullName evidence="7">Amino acid transporter transmembrane domain-containing protein</fullName>
    </recommendedName>
</protein>
<keyword evidence="3" id="KW-0029">Amino-acid transport</keyword>
<evidence type="ECO:0000256" key="2">
    <source>
        <dbReference type="ARBA" id="ARBA00022692"/>
    </source>
</evidence>
<feature type="domain" description="Amino acid transporter transmembrane" evidence="7">
    <location>
        <begin position="53"/>
        <end position="432"/>
    </location>
</feature>
<dbReference type="GO" id="GO:0005774">
    <property type="term" value="C:vacuolar membrane"/>
    <property type="evidence" value="ECO:0007669"/>
    <property type="project" value="TreeGrafter"/>
</dbReference>
<feature type="transmembrane region" description="Helical" evidence="6">
    <location>
        <begin position="240"/>
        <end position="258"/>
    </location>
</feature>
<comment type="caution">
    <text evidence="8">The sequence shown here is derived from an EMBL/GenBank/DDBJ whole genome shotgun (WGS) entry which is preliminary data.</text>
</comment>
<feature type="transmembrane region" description="Helical" evidence="6">
    <location>
        <begin position="197"/>
        <end position="220"/>
    </location>
</feature>
<dbReference type="GO" id="GO:0015179">
    <property type="term" value="F:L-amino acid transmembrane transporter activity"/>
    <property type="evidence" value="ECO:0007669"/>
    <property type="project" value="TreeGrafter"/>
</dbReference>
<evidence type="ECO:0000256" key="5">
    <source>
        <dbReference type="ARBA" id="ARBA00023136"/>
    </source>
</evidence>
<dbReference type="Pfam" id="PF01490">
    <property type="entry name" value="Aa_trans"/>
    <property type="match status" value="1"/>
</dbReference>
<dbReference type="PANTHER" id="PTHR22950:SF696">
    <property type="entry name" value="AMINO ACID TRANSPORTER TRANSMEMBRANE DOMAIN-CONTAINING PROTEIN"/>
    <property type="match status" value="1"/>
</dbReference>
<dbReference type="PANTHER" id="PTHR22950">
    <property type="entry name" value="AMINO ACID TRANSPORTER"/>
    <property type="match status" value="1"/>
</dbReference>
<proteinExistence type="predicted"/>
<dbReference type="EMBL" id="JBDFQZ010000012">
    <property type="protein sequence ID" value="KAK9671357.1"/>
    <property type="molecule type" value="Genomic_DNA"/>
</dbReference>
<keyword evidence="4 6" id="KW-1133">Transmembrane helix</keyword>
<keyword evidence="9" id="KW-1185">Reference proteome</keyword>
<name>A0AAW1H2I6_SAPOF</name>
<dbReference type="Proteomes" id="UP001443914">
    <property type="component" value="Unassembled WGS sequence"/>
</dbReference>
<feature type="transmembrane region" description="Helical" evidence="6">
    <location>
        <begin position="412"/>
        <end position="432"/>
    </location>
</feature>
<feature type="transmembrane region" description="Helical" evidence="6">
    <location>
        <begin position="314"/>
        <end position="332"/>
    </location>
</feature>
<feature type="transmembrane region" description="Helical" evidence="6">
    <location>
        <begin position="352"/>
        <end position="372"/>
    </location>
</feature>
<sequence>MMHDEKIRIQCVSCELCFQQDKLGECKHINGILTPVSECSEADSDAETPVKPNSSFTHSVINMIGMLIGLGQLSNSYGLETGGWLSVFLLVGLGVICAYSACLLGKCLEKNPELRSYTDIGQRAFGIKGKVIAATFIYIEIFMGLVSYTISLHDNLNMVSTGIPFEVPIMDKSKVLTVIAVLVTLPSLWLRNLNSIAFLSTGGIVMSIVIFITVACIAIFGFVKANHSIPVLHLNKIPQVSGLYIFSYAGHVIFPDIYKSMKDPTRYTKVAIVSFTAVISIYTTLAFVGAKMFGPSINSQITLSMPRDIMPTKIALASTVITPMTKYALQFAPFALQLDRTLPSTMKSRTRLIIRSVIGSVILIGILTLALSVPHFQYVLSLTGSLISITICIIFPCFFYTKICLTEISKPLLFVNAVIIAIGFVLSTSGTISSSRSLVNAIRTASHP</sequence>
<keyword evidence="5 6" id="KW-0472">Membrane</keyword>
<feature type="transmembrane region" description="Helical" evidence="6">
    <location>
        <begin position="378"/>
        <end position="400"/>
    </location>
</feature>
<evidence type="ECO:0000313" key="9">
    <source>
        <dbReference type="Proteomes" id="UP001443914"/>
    </source>
</evidence>
<organism evidence="8 9">
    <name type="scientific">Saponaria officinalis</name>
    <name type="common">Common soapwort</name>
    <name type="synonym">Lychnis saponaria</name>
    <dbReference type="NCBI Taxonomy" id="3572"/>
    <lineage>
        <taxon>Eukaryota</taxon>
        <taxon>Viridiplantae</taxon>
        <taxon>Streptophyta</taxon>
        <taxon>Embryophyta</taxon>
        <taxon>Tracheophyta</taxon>
        <taxon>Spermatophyta</taxon>
        <taxon>Magnoliopsida</taxon>
        <taxon>eudicotyledons</taxon>
        <taxon>Gunneridae</taxon>
        <taxon>Pentapetalae</taxon>
        <taxon>Caryophyllales</taxon>
        <taxon>Caryophyllaceae</taxon>
        <taxon>Caryophylleae</taxon>
        <taxon>Saponaria</taxon>
    </lineage>
</organism>
<reference evidence="8" key="1">
    <citation type="submission" date="2024-03" db="EMBL/GenBank/DDBJ databases">
        <title>WGS assembly of Saponaria officinalis var. Norfolk2.</title>
        <authorList>
            <person name="Jenkins J."/>
            <person name="Shu S."/>
            <person name="Grimwood J."/>
            <person name="Barry K."/>
            <person name="Goodstein D."/>
            <person name="Schmutz J."/>
            <person name="Leebens-Mack J."/>
            <person name="Osbourn A."/>
        </authorList>
    </citation>
    <scope>NUCLEOTIDE SEQUENCE [LARGE SCALE GENOMIC DNA]</scope>
    <source>
        <strain evidence="8">JIC</strain>
    </source>
</reference>
<feature type="transmembrane region" description="Helical" evidence="6">
    <location>
        <begin position="131"/>
        <end position="153"/>
    </location>
</feature>
<evidence type="ECO:0000256" key="3">
    <source>
        <dbReference type="ARBA" id="ARBA00022970"/>
    </source>
</evidence>
<evidence type="ECO:0000256" key="1">
    <source>
        <dbReference type="ARBA" id="ARBA00004141"/>
    </source>
</evidence>
<feature type="transmembrane region" description="Helical" evidence="6">
    <location>
        <begin position="173"/>
        <end position="190"/>
    </location>
</feature>
<feature type="transmembrane region" description="Helical" evidence="6">
    <location>
        <begin position="84"/>
        <end position="105"/>
    </location>
</feature>
<keyword evidence="2 6" id="KW-0812">Transmembrane</keyword>
<evidence type="ECO:0000313" key="8">
    <source>
        <dbReference type="EMBL" id="KAK9671357.1"/>
    </source>
</evidence>